<dbReference type="Proteomes" id="UP000396862">
    <property type="component" value="Unassembled WGS sequence"/>
</dbReference>
<gene>
    <name evidence="2" type="ORF">CLV93_108179</name>
    <name evidence="1" type="ORF">JCM18694_15410</name>
</gene>
<dbReference type="EMBL" id="PYGC01000008">
    <property type="protein sequence ID" value="PSK81778.1"/>
    <property type="molecule type" value="Genomic_DNA"/>
</dbReference>
<dbReference type="Proteomes" id="UP000240621">
    <property type="component" value="Unassembled WGS sequence"/>
</dbReference>
<reference evidence="1 4" key="2">
    <citation type="submission" date="2019-10" db="EMBL/GenBank/DDBJ databases">
        <title>Prolixibacter strains distinguished by the presence of nitrate reductase genes were adept at nitrate-dependent anaerobic corrosion of metallic iron and carbon steel.</title>
        <authorList>
            <person name="Iino T."/>
            <person name="Shono N."/>
            <person name="Ito K."/>
            <person name="Nakamura R."/>
            <person name="Sueoka K."/>
            <person name="Harayama S."/>
            <person name="Ohkuma M."/>
        </authorList>
    </citation>
    <scope>NUCLEOTIDE SEQUENCE [LARGE SCALE GENOMIC DNA]</scope>
    <source>
        <strain evidence="1 4">MIC1-1</strain>
    </source>
</reference>
<name>A0A2P8C9Y7_9BACT</name>
<dbReference type="Pfam" id="PF19652">
    <property type="entry name" value="DUF6155"/>
    <property type="match status" value="1"/>
</dbReference>
<protein>
    <submittedName>
        <fullName evidence="2">Uncharacterized protein</fullName>
    </submittedName>
</protein>
<dbReference type="EMBL" id="BLAU01000001">
    <property type="protein sequence ID" value="GET21295.1"/>
    <property type="molecule type" value="Genomic_DNA"/>
</dbReference>
<evidence type="ECO:0000313" key="3">
    <source>
        <dbReference type="Proteomes" id="UP000240621"/>
    </source>
</evidence>
<sequence length="171" mass="20325">MSKRELKQYLKELTKEQLEEQILDLYGRFKEVKTFYDFAFNPQENKLLEEAKWQISKEYFPVNRRKPKMRRSVAQKHIRNFVRLGVDAPVVADLMLYNVEVAQTFCGERPVTQEAFYRAMLKAFEEALQFIEEHGLITQLAPRINRVVDEAIEQRWMNRAAFEKTAALYAI</sequence>
<dbReference type="OrthoDB" id="979203at2"/>
<organism evidence="2 3">
    <name type="scientific">Prolixibacter denitrificans</name>
    <dbReference type="NCBI Taxonomy" id="1541063"/>
    <lineage>
        <taxon>Bacteria</taxon>
        <taxon>Pseudomonadati</taxon>
        <taxon>Bacteroidota</taxon>
        <taxon>Bacteroidia</taxon>
        <taxon>Marinilabiliales</taxon>
        <taxon>Prolixibacteraceae</taxon>
        <taxon>Prolixibacter</taxon>
    </lineage>
</organism>
<comment type="caution">
    <text evidence="2">The sequence shown here is derived from an EMBL/GenBank/DDBJ whole genome shotgun (WGS) entry which is preliminary data.</text>
</comment>
<keyword evidence="4" id="KW-1185">Reference proteome</keyword>
<evidence type="ECO:0000313" key="4">
    <source>
        <dbReference type="Proteomes" id="UP000396862"/>
    </source>
</evidence>
<evidence type="ECO:0000313" key="1">
    <source>
        <dbReference type="EMBL" id="GET21295.1"/>
    </source>
</evidence>
<accession>A0A2P8C9Y7</accession>
<reference evidence="2 3" key="1">
    <citation type="submission" date="2018-03" db="EMBL/GenBank/DDBJ databases">
        <title>Genomic Encyclopedia of Archaeal and Bacterial Type Strains, Phase II (KMG-II): from individual species to whole genera.</title>
        <authorList>
            <person name="Goeker M."/>
        </authorList>
    </citation>
    <scope>NUCLEOTIDE SEQUENCE [LARGE SCALE GENOMIC DNA]</scope>
    <source>
        <strain evidence="2 3">DSM 27267</strain>
    </source>
</reference>
<proteinExistence type="predicted"/>
<dbReference type="AlphaFoldDB" id="A0A2P8C9Y7"/>
<evidence type="ECO:0000313" key="2">
    <source>
        <dbReference type="EMBL" id="PSK81778.1"/>
    </source>
</evidence>
<dbReference type="InterPro" id="IPR046153">
    <property type="entry name" value="DUF6155"/>
</dbReference>
<dbReference type="RefSeq" id="WP_106543073.1">
    <property type="nucleotide sequence ID" value="NZ_BLAU01000001.1"/>
</dbReference>